<dbReference type="GO" id="GO:0005524">
    <property type="term" value="F:ATP binding"/>
    <property type="evidence" value="ECO:0007669"/>
    <property type="project" value="UniProtKB-KW"/>
</dbReference>
<comment type="similarity">
    <text evidence="2">Belongs to the ABC transporter superfamily.</text>
</comment>
<evidence type="ECO:0000256" key="3">
    <source>
        <dbReference type="ARBA" id="ARBA00022448"/>
    </source>
</evidence>
<accession>A0A6F8YR71</accession>
<dbReference type="InterPro" id="IPR003593">
    <property type="entry name" value="AAA+_ATPase"/>
</dbReference>
<keyword evidence="5" id="KW-0067">ATP-binding</keyword>
<dbReference type="PANTHER" id="PTHR42711">
    <property type="entry name" value="ABC TRANSPORTER ATP-BINDING PROTEIN"/>
    <property type="match status" value="1"/>
</dbReference>
<dbReference type="RefSeq" id="WP_197946019.1">
    <property type="nucleotide sequence ID" value="NZ_AP022871.1"/>
</dbReference>
<keyword evidence="3" id="KW-0813">Transport</keyword>
<reference evidence="8 9" key="1">
    <citation type="submission" date="2020-03" db="EMBL/GenBank/DDBJ databases">
        <title>Whole genome shotgun sequence of Phytohabitans suffuscus NBRC 105367.</title>
        <authorList>
            <person name="Komaki H."/>
            <person name="Tamura T."/>
        </authorList>
    </citation>
    <scope>NUCLEOTIDE SEQUENCE [LARGE SCALE GENOMIC DNA]</scope>
    <source>
        <strain evidence="8 9">NBRC 105367</strain>
    </source>
</reference>
<evidence type="ECO:0000256" key="2">
    <source>
        <dbReference type="ARBA" id="ARBA00005417"/>
    </source>
</evidence>
<name>A0A6F8YR71_9ACTN</name>
<evidence type="ECO:0000256" key="6">
    <source>
        <dbReference type="ARBA" id="ARBA00023251"/>
    </source>
</evidence>
<keyword evidence="6" id="KW-0046">Antibiotic resistance</keyword>
<dbReference type="CDD" id="cd03230">
    <property type="entry name" value="ABC_DR_subfamily_A"/>
    <property type="match status" value="1"/>
</dbReference>
<evidence type="ECO:0000256" key="1">
    <source>
        <dbReference type="ARBA" id="ARBA00004202"/>
    </source>
</evidence>
<feature type="domain" description="ABC transporter" evidence="7">
    <location>
        <begin position="6"/>
        <end position="241"/>
    </location>
</feature>
<dbReference type="InterPro" id="IPR003439">
    <property type="entry name" value="ABC_transporter-like_ATP-bd"/>
</dbReference>
<dbReference type="EMBL" id="AP022871">
    <property type="protein sequence ID" value="BCB88647.1"/>
    <property type="molecule type" value="Genomic_DNA"/>
</dbReference>
<dbReference type="PROSITE" id="PS50893">
    <property type="entry name" value="ABC_TRANSPORTER_2"/>
    <property type="match status" value="1"/>
</dbReference>
<dbReference type="PANTHER" id="PTHR42711:SF5">
    <property type="entry name" value="ABC TRANSPORTER ATP-BINDING PROTEIN NATA"/>
    <property type="match status" value="1"/>
</dbReference>
<dbReference type="Pfam" id="PF00005">
    <property type="entry name" value="ABC_tran"/>
    <property type="match status" value="1"/>
</dbReference>
<protein>
    <recommendedName>
        <fullName evidence="7">ABC transporter domain-containing protein</fullName>
    </recommendedName>
</protein>
<dbReference type="GO" id="GO:0016887">
    <property type="term" value="F:ATP hydrolysis activity"/>
    <property type="evidence" value="ECO:0007669"/>
    <property type="project" value="InterPro"/>
</dbReference>
<evidence type="ECO:0000259" key="7">
    <source>
        <dbReference type="PROSITE" id="PS50893"/>
    </source>
</evidence>
<dbReference type="SMART" id="SM00382">
    <property type="entry name" value="AAA"/>
    <property type="match status" value="1"/>
</dbReference>
<sequence>MSPAAIRVDALTRTYGQRSKTVTALDGVCMQVGYGEVVALLGVNGSGKTTLIKILSTLLLPTSGSALVDGHDVVRRAKQVRRATGVVFGGDRGLYTRLTGRDNLRFFGMLAGLGRRDLASSVDAALEQMNLTGAAGKRVETYSRGMRQRLHLAIGLMASPKVLLLDEPTVGLDPVESQRLRTAILQLRSRGVAILLTSHYLLDVEKLATRVLLLSGGRIQEDLTLAEFVRVSGHAATVTIRGRGAAPPLTADRLPPSVTARCTRPEPATWVVDLHLREWSGDTFRLLDTLLAGVKVDDVQVRETRLEEAFEAISTRLTP</sequence>
<dbReference type="GO" id="GO:0046677">
    <property type="term" value="P:response to antibiotic"/>
    <property type="evidence" value="ECO:0007669"/>
    <property type="project" value="UniProtKB-KW"/>
</dbReference>
<gene>
    <name evidence="8" type="ORF">Psuf_059600</name>
</gene>
<organism evidence="8 9">
    <name type="scientific">Phytohabitans suffuscus</name>
    <dbReference type="NCBI Taxonomy" id="624315"/>
    <lineage>
        <taxon>Bacteria</taxon>
        <taxon>Bacillati</taxon>
        <taxon>Actinomycetota</taxon>
        <taxon>Actinomycetes</taxon>
        <taxon>Micromonosporales</taxon>
        <taxon>Micromonosporaceae</taxon>
    </lineage>
</organism>
<comment type="subcellular location">
    <subcellularLocation>
        <location evidence="1">Cell membrane</location>
        <topology evidence="1">Peripheral membrane protein</topology>
    </subcellularLocation>
</comment>
<evidence type="ECO:0000313" key="9">
    <source>
        <dbReference type="Proteomes" id="UP000503011"/>
    </source>
</evidence>
<keyword evidence="9" id="KW-1185">Reference proteome</keyword>
<dbReference type="SUPFAM" id="SSF52540">
    <property type="entry name" value="P-loop containing nucleoside triphosphate hydrolases"/>
    <property type="match status" value="1"/>
</dbReference>
<proteinExistence type="inferred from homology"/>
<evidence type="ECO:0000256" key="4">
    <source>
        <dbReference type="ARBA" id="ARBA00022741"/>
    </source>
</evidence>
<dbReference type="InterPro" id="IPR050763">
    <property type="entry name" value="ABC_transporter_ATP-binding"/>
</dbReference>
<dbReference type="GO" id="GO:0005886">
    <property type="term" value="C:plasma membrane"/>
    <property type="evidence" value="ECO:0007669"/>
    <property type="project" value="UniProtKB-SubCell"/>
</dbReference>
<dbReference type="Proteomes" id="UP000503011">
    <property type="component" value="Chromosome"/>
</dbReference>
<keyword evidence="4" id="KW-0547">Nucleotide-binding</keyword>
<dbReference type="KEGG" id="psuu:Psuf_059600"/>
<dbReference type="AlphaFoldDB" id="A0A6F8YR71"/>
<evidence type="ECO:0000313" key="8">
    <source>
        <dbReference type="EMBL" id="BCB88647.1"/>
    </source>
</evidence>
<reference evidence="8 9" key="2">
    <citation type="submission" date="2020-03" db="EMBL/GenBank/DDBJ databases">
        <authorList>
            <person name="Ichikawa N."/>
            <person name="Kimura A."/>
            <person name="Kitahashi Y."/>
            <person name="Uohara A."/>
        </authorList>
    </citation>
    <scope>NUCLEOTIDE SEQUENCE [LARGE SCALE GENOMIC DNA]</scope>
    <source>
        <strain evidence="8 9">NBRC 105367</strain>
    </source>
</reference>
<dbReference type="InterPro" id="IPR027417">
    <property type="entry name" value="P-loop_NTPase"/>
</dbReference>
<evidence type="ECO:0000256" key="5">
    <source>
        <dbReference type="ARBA" id="ARBA00022840"/>
    </source>
</evidence>
<dbReference type="Gene3D" id="3.40.50.300">
    <property type="entry name" value="P-loop containing nucleotide triphosphate hydrolases"/>
    <property type="match status" value="1"/>
</dbReference>